<comment type="caution">
    <text evidence="2">The sequence shown here is derived from an EMBL/GenBank/DDBJ whole genome shotgun (WGS) entry which is preliminary data.</text>
</comment>
<dbReference type="EMBL" id="SPQB01000026">
    <property type="protein sequence ID" value="TFU32426.1"/>
    <property type="molecule type" value="Genomic_DNA"/>
</dbReference>
<organism evidence="2 3">
    <name type="scientific">Microbacterium paludicola</name>
    <dbReference type="NCBI Taxonomy" id="300019"/>
    <lineage>
        <taxon>Bacteria</taxon>
        <taxon>Bacillati</taxon>
        <taxon>Actinomycetota</taxon>
        <taxon>Actinomycetes</taxon>
        <taxon>Micrococcales</taxon>
        <taxon>Microbacteriaceae</taxon>
        <taxon>Microbacterium</taxon>
    </lineage>
</organism>
<proteinExistence type="predicted"/>
<dbReference type="InterPro" id="IPR011032">
    <property type="entry name" value="GroES-like_sf"/>
</dbReference>
<dbReference type="SUPFAM" id="SSF50129">
    <property type="entry name" value="GroES-like"/>
    <property type="match status" value="1"/>
</dbReference>
<dbReference type="GO" id="GO:0016491">
    <property type="term" value="F:oxidoreductase activity"/>
    <property type="evidence" value="ECO:0007669"/>
    <property type="project" value="InterPro"/>
</dbReference>
<accession>A0A4Y9FU64</accession>
<dbReference type="RefSeq" id="WP_135114856.1">
    <property type="nucleotide sequence ID" value="NZ_JADGLL010000026.1"/>
</dbReference>
<dbReference type="Gene3D" id="3.40.50.720">
    <property type="entry name" value="NAD(P)-binding Rossmann-like Domain"/>
    <property type="match status" value="1"/>
</dbReference>
<sequence length="323" mass="34169">MRALQRERYGGPEVLAVREVATPRPGPGQALVRVRASSLNTADLDLLYGRPRIARIGYGLRRGQSGGMGLDLAGEVVEVGEGVTGLRPGDRVWADLFDQGHAALAEYVCVSVVALHPIPDGVSVADAATVPHSGLLALQGLKPAGPIRAGERVLINGAGGCVGPFAIQLAKARGAHVTGVDESAKFDLMRTAGADEVVDYAAVDITRWGRRFDVVLDIADTRGPLAMRRCLAPGGRYSLIARRLGSFASYVLFAPLVGRLTGTRMGTMFWKPNPAEYLAEFGTLLASGAVRPIVDSTWSLENAVTAFEHLDAGRARGKVLVVP</sequence>
<dbReference type="OrthoDB" id="9790818at2"/>
<dbReference type="InterPro" id="IPR020843">
    <property type="entry name" value="ER"/>
</dbReference>
<dbReference type="InterPro" id="IPR052733">
    <property type="entry name" value="Chloroplast_QOR"/>
</dbReference>
<dbReference type="PANTHER" id="PTHR44013">
    <property type="entry name" value="ZINC-TYPE ALCOHOL DEHYDROGENASE-LIKE PROTEIN C16A3.02C"/>
    <property type="match status" value="1"/>
</dbReference>
<keyword evidence="3" id="KW-1185">Reference proteome</keyword>
<evidence type="ECO:0000313" key="2">
    <source>
        <dbReference type="EMBL" id="TFU32426.1"/>
    </source>
</evidence>
<dbReference type="InterPro" id="IPR036291">
    <property type="entry name" value="NAD(P)-bd_dom_sf"/>
</dbReference>
<evidence type="ECO:0000313" key="3">
    <source>
        <dbReference type="Proteomes" id="UP000298358"/>
    </source>
</evidence>
<dbReference type="InterPro" id="IPR013154">
    <property type="entry name" value="ADH-like_N"/>
</dbReference>
<feature type="domain" description="Enoyl reductase (ER)" evidence="1">
    <location>
        <begin position="10"/>
        <end position="321"/>
    </location>
</feature>
<reference evidence="2 3" key="1">
    <citation type="submission" date="2019-03" db="EMBL/GenBank/DDBJ databases">
        <title>Diversity of the mouse oral microbiome.</title>
        <authorList>
            <person name="Joseph S."/>
            <person name="Aduse-Opoku J."/>
            <person name="Curtis M."/>
            <person name="Wade W."/>
            <person name="Hashim A."/>
        </authorList>
    </citation>
    <scope>NUCLEOTIDE SEQUENCE [LARGE SCALE GENOMIC DNA]</scope>
    <source>
        <strain evidence="2 3">P1012</strain>
    </source>
</reference>
<gene>
    <name evidence="2" type="ORF">E4U02_10830</name>
</gene>
<evidence type="ECO:0000259" key="1">
    <source>
        <dbReference type="SMART" id="SM00829"/>
    </source>
</evidence>
<dbReference type="Pfam" id="PF08240">
    <property type="entry name" value="ADH_N"/>
    <property type="match status" value="1"/>
</dbReference>
<dbReference type="Proteomes" id="UP000298358">
    <property type="component" value="Unassembled WGS sequence"/>
</dbReference>
<name>A0A4Y9FU64_9MICO</name>
<dbReference type="Gene3D" id="3.90.180.10">
    <property type="entry name" value="Medium-chain alcohol dehydrogenases, catalytic domain"/>
    <property type="match status" value="1"/>
</dbReference>
<dbReference type="PANTHER" id="PTHR44013:SF1">
    <property type="entry name" value="ZINC-TYPE ALCOHOL DEHYDROGENASE-LIKE PROTEIN C16A3.02C"/>
    <property type="match status" value="1"/>
</dbReference>
<dbReference type="CDD" id="cd08267">
    <property type="entry name" value="MDR1"/>
    <property type="match status" value="1"/>
</dbReference>
<protein>
    <submittedName>
        <fullName evidence="2">NAD(P)-dependent alcohol dehydrogenase</fullName>
    </submittedName>
</protein>
<dbReference type="Pfam" id="PF13602">
    <property type="entry name" value="ADH_zinc_N_2"/>
    <property type="match status" value="1"/>
</dbReference>
<dbReference type="SUPFAM" id="SSF51735">
    <property type="entry name" value="NAD(P)-binding Rossmann-fold domains"/>
    <property type="match status" value="1"/>
</dbReference>
<dbReference type="SMART" id="SM00829">
    <property type="entry name" value="PKS_ER"/>
    <property type="match status" value="1"/>
</dbReference>
<dbReference type="AlphaFoldDB" id="A0A4Y9FU64"/>